<evidence type="ECO:0000313" key="1">
    <source>
        <dbReference type="EMBL" id="CAG8834175.1"/>
    </source>
</evidence>
<comment type="caution">
    <text evidence="1">The sequence shown here is derived from an EMBL/GenBank/DDBJ whole genome shotgun (WGS) entry which is preliminary data.</text>
</comment>
<accession>A0ABN7WJW1</accession>
<gene>
    <name evidence="1" type="ORF">GMARGA_LOCUS31919</name>
</gene>
<organism evidence="1 2">
    <name type="scientific">Gigaspora margarita</name>
    <dbReference type="NCBI Taxonomy" id="4874"/>
    <lineage>
        <taxon>Eukaryota</taxon>
        <taxon>Fungi</taxon>
        <taxon>Fungi incertae sedis</taxon>
        <taxon>Mucoromycota</taxon>
        <taxon>Glomeromycotina</taxon>
        <taxon>Glomeromycetes</taxon>
        <taxon>Diversisporales</taxon>
        <taxon>Gigasporaceae</taxon>
        <taxon>Gigaspora</taxon>
    </lineage>
</organism>
<feature type="non-terminal residue" evidence="1">
    <location>
        <position position="1"/>
    </location>
</feature>
<keyword evidence="2" id="KW-1185">Reference proteome</keyword>
<sequence length="103" mass="12180">PHKNKEKDNKKEGRRNILDTRDIQKIHGHYSILPKHNRENYAECTIYIPTRYKIKYEKEMIVQIVPLNKHTRKDTVNTSTLSCFLLSTKTNKEAKSGNYNVLH</sequence>
<reference evidence="1 2" key="1">
    <citation type="submission" date="2021-06" db="EMBL/GenBank/DDBJ databases">
        <authorList>
            <person name="Kallberg Y."/>
            <person name="Tangrot J."/>
            <person name="Rosling A."/>
        </authorList>
    </citation>
    <scope>NUCLEOTIDE SEQUENCE [LARGE SCALE GENOMIC DNA]</scope>
    <source>
        <strain evidence="1 2">120-4 pot B 10/14</strain>
    </source>
</reference>
<evidence type="ECO:0000313" key="2">
    <source>
        <dbReference type="Proteomes" id="UP000789901"/>
    </source>
</evidence>
<dbReference type="EMBL" id="CAJVQB010048808">
    <property type="protein sequence ID" value="CAG8834175.1"/>
    <property type="molecule type" value="Genomic_DNA"/>
</dbReference>
<dbReference type="Proteomes" id="UP000789901">
    <property type="component" value="Unassembled WGS sequence"/>
</dbReference>
<proteinExistence type="predicted"/>
<name>A0ABN7WJW1_GIGMA</name>
<protein>
    <submittedName>
        <fullName evidence="1">6223_t:CDS:1</fullName>
    </submittedName>
</protein>